<sequence>MKFRICLVSSLFLPIAAHAASQCAVSPPAIDSLPVSQAAAANRSAPVRILPVPPLPPGTVRPFTTEEISALPALAALASDGRILWRLGPPVDGLQGVFARKGDRYQVYYLVLGGKHLVRGELYDLDGTNETLALLRSVPGALPTVRIGRDSGVDGGPSAGTAPSLLLAKAYGGSMGTPGAPHVWMMIDPFCGPSVLALRALTPLVEAGKLRLTLLPVSLNDYEDKGSSTRVAQLLLSLPPGEVAGAWNRIIDRWSHTQGTVETDRLWASDWAALVLAGRTTPAGEDRTNASLHLDANTSIANDLGVKGTPTLFWVDRNGHTQQSAGVPADINGMVAEARP</sequence>
<evidence type="ECO:0008006" key="4">
    <source>
        <dbReference type="Google" id="ProtNLM"/>
    </source>
</evidence>
<organism evidence="2 3">
    <name type="scientific">Gluconacetobacter sacchari</name>
    <dbReference type="NCBI Taxonomy" id="92759"/>
    <lineage>
        <taxon>Bacteria</taxon>
        <taxon>Pseudomonadati</taxon>
        <taxon>Pseudomonadota</taxon>
        <taxon>Alphaproteobacteria</taxon>
        <taxon>Acetobacterales</taxon>
        <taxon>Acetobacteraceae</taxon>
        <taxon>Gluconacetobacter</taxon>
    </lineage>
</organism>
<evidence type="ECO:0000313" key="2">
    <source>
        <dbReference type="EMBL" id="MBB2161618.1"/>
    </source>
</evidence>
<evidence type="ECO:0000256" key="1">
    <source>
        <dbReference type="SAM" id="SignalP"/>
    </source>
</evidence>
<feature type="chain" id="PRO_5030628067" description="Thiol:disulfide interchange protein DsbG" evidence="1">
    <location>
        <begin position="20"/>
        <end position="340"/>
    </location>
</feature>
<feature type="signal peptide" evidence="1">
    <location>
        <begin position="1"/>
        <end position="19"/>
    </location>
</feature>
<dbReference type="Gene3D" id="3.10.450.70">
    <property type="entry name" value="Disulphide bond isomerase, DsbC/G, N-terminal"/>
    <property type="match status" value="1"/>
</dbReference>
<name>A0A7W4IEX7_9PROT</name>
<dbReference type="EMBL" id="JABEQJ010000022">
    <property type="protein sequence ID" value="MBB2161618.1"/>
    <property type="molecule type" value="Genomic_DNA"/>
</dbReference>
<keyword evidence="1" id="KW-0732">Signal</keyword>
<protein>
    <recommendedName>
        <fullName evidence="4">Thiol:disulfide interchange protein DsbG</fullName>
    </recommendedName>
</protein>
<accession>A0A7W4IEX7</accession>
<dbReference type="GO" id="GO:0042597">
    <property type="term" value="C:periplasmic space"/>
    <property type="evidence" value="ECO:0007669"/>
    <property type="project" value="InterPro"/>
</dbReference>
<dbReference type="Proteomes" id="UP000589085">
    <property type="component" value="Unassembled WGS sequence"/>
</dbReference>
<dbReference type="RefSeq" id="WP_182998446.1">
    <property type="nucleotide sequence ID" value="NZ_JABEQJ010000022.1"/>
</dbReference>
<reference evidence="2 3" key="1">
    <citation type="submission" date="2020-04" db="EMBL/GenBank/DDBJ databases">
        <title>Description of novel Gluconacetobacter.</title>
        <authorList>
            <person name="Sombolestani A."/>
        </authorList>
    </citation>
    <scope>NUCLEOTIDE SEQUENCE [LARGE SCALE GENOMIC DNA]</scope>
    <source>
        <strain evidence="2 3">LMG 19747</strain>
    </source>
</reference>
<gene>
    <name evidence="2" type="ORF">HLH48_15805</name>
</gene>
<dbReference type="InterPro" id="IPR036249">
    <property type="entry name" value="Thioredoxin-like_sf"/>
</dbReference>
<evidence type="ECO:0000313" key="3">
    <source>
        <dbReference type="Proteomes" id="UP000589085"/>
    </source>
</evidence>
<dbReference type="AlphaFoldDB" id="A0A7W4IEX7"/>
<comment type="caution">
    <text evidence="2">The sequence shown here is derived from an EMBL/GenBank/DDBJ whole genome shotgun (WGS) entry which is preliminary data.</text>
</comment>
<dbReference type="Gene3D" id="3.40.30.10">
    <property type="entry name" value="Glutaredoxin"/>
    <property type="match status" value="1"/>
</dbReference>
<dbReference type="InterPro" id="IPR009094">
    <property type="entry name" value="DiS-bond_isomerase_DsbC/G_N_sf"/>
</dbReference>
<proteinExistence type="predicted"/>
<dbReference type="SUPFAM" id="SSF52833">
    <property type="entry name" value="Thioredoxin-like"/>
    <property type="match status" value="1"/>
</dbReference>